<keyword evidence="2" id="KW-1185">Reference proteome</keyword>
<proteinExistence type="predicted"/>
<dbReference type="AlphaFoldDB" id="A0A5B7DEP9"/>
<dbReference type="EMBL" id="VSRR010000802">
    <property type="protein sequence ID" value="MPC19768.1"/>
    <property type="molecule type" value="Genomic_DNA"/>
</dbReference>
<protein>
    <submittedName>
        <fullName evidence="1">Uncharacterized protein</fullName>
    </submittedName>
</protein>
<name>A0A5B7DEP9_PORTR</name>
<evidence type="ECO:0000313" key="2">
    <source>
        <dbReference type="Proteomes" id="UP000324222"/>
    </source>
</evidence>
<evidence type="ECO:0000313" key="1">
    <source>
        <dbReference type="EMBL" id="MPC19768.1"/>
    </source>
</evidence>
<gene>
    <name evidence="1" type="ORF">E2C01_012696</name>
</gene>
<sequence>MATPNLVSESPSGEGTRNVPRKLCFLGLGLEVALGSMVEAAWRQEVERRSMACLDDSTR</sequence>
<accession>A0A5B7DEP9</accession>
<reference evidence="1 2" key="1">
    <citation type="submission" date="2019-05" db="EMBL/GenBank/DDBJ databases">
        <title>Another draft genome of Portunus trituberculatus and its Hox gene families provides insights of decapod evolution.</title>
        <authorList>
            <person name="Jeong J.-H."/>
            <person name="Song I."/>
            <person name="Kim S."/>
            <person name="Choi T."/>
            <person name="Kim D."/>
            <person name="Ryu S."/>
            <person name="Kim W."/>
        </authorList>
    </citation>
    <scope>NUCLEOTIDE SEQUENCE [LARGE SCALE GENOMIC DNA]</scope>
    <source>
        <tissue evidence="1">Muscle</tissue>
    </source>
</reference>
<organism evidence="1 2">
    <name type="scientific">Portunus trituberculatus</name>
    <name type="common">Swimming crab</name>
    <name type="synonym">Neptunus trituberculatus</name>
    <dbReference type="NCBI Taxonomy" id="210409"/>
    <lineage>
        <taxon>Eukaryota</taxon>
        <taxon>Metazoa</taxon>
        <taxon>Ecdysozoa</taxon>
        <taxon>Arthropoda</taxon>
        <taxon>Crustacea</taxon>
        <taxon>Multicrustacea</taxon>
        <taxon>Malacostraca</taxon>
        <taxon>Eumalacostraca</taxon>
        <taxon>Eucarida</taxon>
        <taxon>Decapoda</taxon>
        <taxon>Pleocyemata</taxon>
        <taxon>Brachyura</taxon>
        <taxon>Eubrachyura</taxon>
        <taxon>Portunoidea</taxon>
        <taxon>Portunidae</taxon>
        <taxon>Portuninae</taxon>
        <taxon>Portunus</taxon>
    </lineage>
</organism>
<dbReference type="Proteomes" id="UP000324222">
    <property type="component" value="Unassembled WGS sequence"/>
</dbReference>
<comment type="caution">
    <text evidence="1">The sequence shown here is derived from an EMBL/GenBank/DDBJ whole genome shotgun (WGS) entry which is preliminary data.</text>
</comment>